<evidence type="ECO:0000313" key="3">
    <source>
        <dbReference type="Proteomes" id="UP001287436"/>
    </source>
</evidence>
<dbReference type="InterPro" id="IPR036388">
    <property type="entry name" value="WH-like_DNA-bd_sf"/>
</dbReference>
<dbReference type="SUPFAM" id="SSF46785">
    <property type="entry name" value="Winged helix' DNA-binding domain"/>
    <property type="match status" value="1"/>
</dbReference>
<evidence type="ECO:0000259" key="1">
    <source>
        <dbReference type="PROSITE" id="PS51118"/>
    </source>
</evidence>
<dbReference type="RefSeq" id="WP_268886899.1">
    <property type="nucleotide sequence ID" value="NZ_CABEJD010000001.1"/>
</dbReference>
<dbReference type="Pfam" id="PF01638">
    <property type="entry name" value="HxlR"/>
    <property type="match status" value="1"/>
</dbReference>
<dbReference type="Gene3D" id="1.10.10.10">
    <property type="entry name" value="Winged helix-like DNA-binding domain superfamily/Winged helix DNA-binding domain"/>
    <property type="match status" value="1"/>
</dbReference>
<dbReference type="InterPro" id="IPR002577">
    <property type="entry name" value="HTH_HxlR"/>
</dbReference>
<dbReference type="Proteomes" id="UP001287436">
    <property type="component" value="Unassembled WGS sequence"/>
</dbReference>
<name>A0ABD5H804_9ENTR</name>
<reference evidence="2 3" key="1">
    <citation type="submission" date="2023-10" db="EMBL/GenBank/DDBJ databases">
        <title>Fecal carriage and genetic characteristics of carbapenem-resistant Enterobacterales among healthy adults from four provinces of China.</title>
        <authorList>
            <person name="Li Y."/>
            <person name="Zhang R."/>
        </authorList>
    </citation>
    <scope>NUCLEOTIDE SEQUENCE [LARGE SCALE GENOMIC DNA]</scope>
    <source>
        <strain evidence="2 3">HN-157</strain>
    </source>
</reference>
<evidence type="ECO:0000313" key="2">
    <source>
        <dbReference type="EMBL" id="MDW2714542.1"/>
    </source>
</evidence>
<proteinExistence type="predicted"/>
<dbReference type="EMBL" id="JAWPBP010000001">
    <property type="protein sequence ID" value="MDW2714542.1"/>
    <property type="molecule type" value="Genomic_DNA"/>
</dbReference>
<protein>
    <submittedName>
        <fullName evidence="2">Winged helix-turn-helix transcriptional regulator</fullName>
    </submittedName>
</protein>
<dbReference type="AlphaFoldDB" id="A0ABD5H804"/>
<sequence>MHGVIQRMLTHTLRQLERDGLVIRHDFREVPSRIEYELSHTGM</sequence>
<accession>A0ABD5H804</accession>
<comment type="caution">
    <text evidence="2">The sequence shown here is derived from an EMBL/GenBank/DDBJ whole genome shotgun (WGS) entry which is preliminary data.</text>
</comment>
<gene>
    <name evidence="2" type="ORF">RYZ49_01665</name>
</gene>
<feature type="domain" description="HTH hxlR-type" evidence="1">
    <location>
        <begin position="1"/>
        <end position="43"/>
    </location>
</feature>
<organism evidence="2 3">
    <name type="scientific">Klebsiella pasteurii</name>
    <dbReference type="NCBI Taxonomy" id="2587529"/>
    <lineage>
        <taxon>Bacteria</taxon>
        <taxon>Pseudomonadati</taxon>
        <taxon>Pseudomonadota</taxon>
        <taxon>Gammaproteobacteria</taxon>
        <taxon>Enterobacterales</taxon>
        <taxon>Enterobacteriaceae</taxon>
        <taxon>Klebsiella/Raoultella group</taxon>
        <taxon>Klebsiella</taxon>
    </lineage>
</organism>
<dbReference type="PROSITE" id="PS51118">
    <property type="entry name" value="HTH_HXLR"/>
    <property type="match status" value="1"/>
</dbReference>
<dbReference type="InterPro" id="IPR036390">
    <property type="entry name" value="WH_DNA-bd_sf"/>
</dbReference>